<gene>
    <name evidence="2" type="ORF">Sya03_55910</name>
</gene>
<keyword evidence="1" id="KW-0812">Transmembrane</keyword>
<reference evidence="2" key="1">
    <citation type="submission" date="2021-01" db="EMBL/GenBank/DDBJ databases">
        <title>Whole genome shotgun sequence of Spirilliplanes yamanashiensis NBRC 15828.</title>
        <authorList>
            <person name="Komaki H."/>
            <person name="Tamura T."/>
        </authorList>
    </citation>
    <scope>NUCLEOTIDE SEQUENCE</scope>
    <source>
        <strain evidence="2">NBRC 15828</strain>
    </source>
</reference>
<dbReference type="AlphaFoldDB" id="A0A8J4DMI2"/>
<feature type="transmembrane region" description="Helical" evidence="1">
    <location>
        <begin position="87"/>
        <end position="104"/>
    </location>
</feature>
<organism evidence="2 3">
    <name type="scientific">Spirilliplanes yamanashiensis</name>
    <dbReference type="NCBI Taxonomy" id="42233"/>
    <lineage>
        <taxon>Bacteria</taxon>
        <taxon>Bacillati</taxon>
        <taxon>Actinomycetota</taxon>
        <taxon>Actinomycetes</taxon>
        <taxon>Micromonosporales</taxon>
        <taxon>Micromonosporaceae</taxon>
        <taxon>Spirilliplanes</taxon>
    </lineage>
</organism>
<evidence type="ECO:0000313" key="3">
    <source>
        <dbReference type="Proteomes" id="UP000652013"/>
    </source>
</evidence>
<dbReference type="Proteomes" id="UP000652013">
    <property type="component" value="Unassembled WGS sequence"/>
</dbReference>
<dbReference type="RefSeq" id="WP_203941419.1">
    <property type="nucleotide sequence ID" value="NZ_BAAAGJ010000014.1"/>
</dbReference>
<accession>A0A8J4DMI2</accession>
<dbReference type="EMBL" id="BOOY01000039">
    <property type="protein sequence ID" value="GIJ06239.1"/>
    <property type="molecule type" value="Genomic_DNA"/>
</dbReference>
<evidence type="ECO:0000313" key="2">
    <source>
        <dbReference type="EMBL" id="GIJ06239.1"/>
    </source>
</evidence>
<evidence type="ECO:0000256" key="1">
    <source>
        <dbReference type="SAM" id="Phobius"/>
    </source>
</evidence>
<keyword evidence="1" id="KW-0472">Membrane</keyword>
<protein>
    <submittedName>
        <fullName evidence="2">Uncharacterized protein</fullName>
    </submittedName>
</protein>
<sequence length="116" mass="12195">MTGRVLGVVMSTVFAGGLASSAAGHLTRGAWWGWVVAGAAVVAVVCLVRALRREVGRDRAAPDVRWERSDTANAAAAFGGSFAAERIAAVITAVLLGSCAWWFAARRRAVVRRSRA</sequence>
<proteinExistence type="predicted"/>
<keyword evidence="1" id="KW-1133">Transmembrane helix</keyword>
<comment type="caution">
    <text evidence="2">The sequence shown here is derived from an EMBL/GenBank/DDBJ whole genome shotgun (WGS) entry which is preliminary data.</text>
</comment>
<feature type="transmembrane region" description="Helical" evidence="1">
    <location>
        <begin position="31"/>
        <end position="51"/>
    </location>
</feature>
<keyword evidence="3" id="KW-1185">Reference proteome</keyword>
<name>A0A8J4DMI2_9ACTN</name>